<name>A0ACB9Q444_BAUVA</name>
<accession>A0ACB9Q444</accession>
<dbReference type="EMBL" id="CM039427">
    <property type="protein sequence ID" value="KAI4355044.1"/>
    <property type="molecule type" value="Genomic_DNA"/>
</dbReference>
<keyword evidence="2" id="KW-1185">Reference proteome</keyword>
<evidence type="ECO:0000313" key="2">
    <source>
        <dbReference type="Proteomes" id="UP000828941"/>
    </source>
</evidence>
<protein>
    <submittedName>
        <fullName evidence="1">Uncharacterized protein</fullName>
    </submittedName>
</protein>
<organism evidence="1 2">
    <name type="scientific">Bauhinia variegata</name>
    <name type="common">Purple orchid tree</name>
    <name type="synonym">Phanera variegata</name>
    <dbReference type="NCBI Taxonomy" id="167791"/>
    <lineage>
        <taxon>Eukaryota</taxon>
        <taxon>Viridiplantae</taxon>
        <taxon>Streptophyta</taxon>
        <taxon>Embryophyta</taxon>
        <taxon>Tracheophyta</taxon>
        <taxon>Spermatophyta</taxon>
        <taxon>Magnoliopsida</taxon>
        <taxon>eudicotyledons</taxon>
        <taxon>Gunneridae</taxon>
        <taxon>Pentapetalae</taxon>
        <taxon>rosids</taxon>
        <taxon>fabids</taxon>
        <taxon>Fabales</taxon>
        <taxon>Fabaceae</taxon>
        <taxon>Cercidoideae</taxon>
        <taxon>Cercideae</taxon>
        <taxon>Bauhiniinae</taxon>
        <taxon>Bauhinia</taxon>
    </lineage>
</organism>
<comment type="caution">
    <text evidence="1">The sequence shown here is derived from an EMBL/GenBank/DDBJ whole genome shotgun (WGS) entry which is preliminary data.</text>
</comment>
<sequence length="120" mass="13113">MLHGPSDRTPEKGNATSNRHRTVVPTSVERKVLLVSSSTLALTEIDINDDRPPSQLRPLACSRSILHRAHGPASWSQGETKVLGAVYGSKAVTKKNENPEKAFIELTWTKEKLAKTGKGE</sequence>
<proteinExistence type="predicted"/>
<dbReference type="Proteomes" id="UP000828941">
    <property type="component" value="Chromosome 2"/>
</dbReference>
<gene>
    <name evidence="1" type="ORF">L6164_003860</name>
</gene>
<evidence type="ECO:0000313" key="1">
    <source>
        <dbReference type="EMBL" id="KAI4355044.1"/>
    </source>
</evidence>
<reference evidence="1 2" key="1">
    <citation type="journal article" date="2022" name="DNA Res.">
        <title>Chromosomal-level genome assembly of the orchid tree Bauhinia variegata (Leguminosae; Cercidoideae) supports the allotetraploid origin hypothesis of Bauhinia.</title>
        <authorList>
            <person name="Zhong Y."/>
            <person name="Chen Y."/>
            <person name="Zheng D."/>
            <person name="Pang J."/>
            <person name="Liu Y."/>
            <person name="Luo S."/>
            <person name="Meng S."/>
            <person name="Qian L."/>
            <person name="Wei D."/>
            <person name="Dai S."/>
            <person name="Zhou R."/>
        </authorList>
    </citation>
    <scope>NUCLEOTIDE SEQUENCE [LARGE SCALE GENOMIC DNA]</scope>
    <source>
        <strain evidence="1">BV-YZ2020</strain>
    </source>
</reference>